<comment type="caution">
    <text evidence="3">The sequence shown here is derived from an EMBL/GenBank/DDBJ whole genome shotgun (WGS) entry which is preliminary data.</text>
</comment>
<gene>
    <name evidence="3" type="ORF">H8S20_16825</name>
</gene>
<evidence type="ECO:0000256" key="1">
    <source>
        <dbReference type="SAM" id="Coils"/>
    </source>
</evidence>
<dbReference type="InterPro" id="IPR050336">
    <property type="entry name" value="Chromosome_partition/occlusion"/>
</dbReference>
<feature type="domain" description="ParB-like N-terminal" evidence="2">
    <location>
        <begin position="34"/>
        <end position="127"/>
    </location>
</feature>
<proteinExistence type="predicted"/>
<dbReference type="Gene3D" id="3.90.1530.30">
    <property type="match status" value="1"/>
</dbReference>
<keyword evidence="4" id="KW-1185">Reference proteome</keyword>
<keyword evidence="1" id="KW-0175">Coiled coil</keyword>
<evidence type="ECO:0000259" key="2">
    <source>
        <dbReference type="SMART" id="SM00470"/>
    </source>
</evidence>
<name>A0ABR7DHR6_9CLOT</name>
<reference evidence="3 4" key="1">
    <citation type="submission" date="2020-08" db="EMBL/GenBank/DDBJ databases">
        <title>Genome public.</title>
        <authorList>
            <person name="Liu C."/>
            <person name="Sun Q."/>
        </authorList>
    </citation>
    <scope>NUCLEOTIDE SEQUENCE [LARGE SCALE GENOMIC DNA]</scope>
    <source>
        <strain evidence="3 4">NSJ-6</strain>
    </source>
</reference>
<dbReference type="PANTHER" id="PTHR33375">
    <property type="entry name" value="CHROMOSOME-PARTITIONING PROTEIN PARB-RELATED"/>
    <property type="match status" value="1"/>
</dbReference>
<dbReference type="Gene3D" id="1.10.10.2830">
    <property type="match status" value="1"/>
</dbReference>
<dbReference type="Pfam" id="PF02195">
    <property type="entry name" value="ParB_N"/>
    <property type="match status" value="1"/>
</dbReference>
<dbReference type="RefSeq" id="WP_186860819.1">
    <property type="nucleotide sequence ID" value="NZ_JACOOO010000040.1"/>
</dbReference>
<dbReference type="SUPFAM" id="SSF110849">
    <property type="entry name" value="ParB/Sulfiredoxin"/>
    <property type="match status" value="1"/>
</dbReference>
<dbReference type="PANTHER" id="PTHR33375:SF1">
    <property type="entry name" value="CHROMOSOME-PARTITIONING PROTEIN PARB-RELATED"/>
    <property type="match status" value="1"/>
</dbReference>
<organism evidence="3 4">
    <name type="scientific">Clostridium hominis</name>
    <dbReference type="NCBI Taxonomy" id="2763036"/>
    <lineage>
        <taxon>Bacteria</taxon>
        <taxon>Bacillati</taxon>
        <taxon>Bacillota</taxon>
        <taxon>Clostridia</taxon>
        <taxon>Eubacteriales</taxon>
        <taxon>Clostridiaceae</taxon>
        <taxon>Clostridium</taxon>
    </lineage>
</organism>
<evidence type="ECO:0000313" key="3">
    <source>
        <dbReference type="EMBL" id="MBC5630522.1"/>
    </source>
</evidence>
<feature type="coiled-coil region" evidence="1">
    <location>
        <begin position="220"/>
        <end position="366"/>
    </location>
</feature>
<dbReference type="SUPFAM" id="SSF109709">
    <property type="entry name" value="KorB DNA-binding domain-like"/>
    <property type="match status" value="1"/>
</dbReference>
<dbReference type="CDD" id="cd16406">
    <property type="entry name" value="ParB_N_like"/>
    <property type="match status" value="1"/>
</dbReference>
<dbReference type="InterPro" id="IPR036086">
    <property type="entry name" value="ParB/Sulfiredoxin_sf"/>
</dbReference>
<sequence>MSKKFSLSQGMLNQVSQNVKKANEIEAKNNFNVQYIDIKDIERNKKNFYEIVNVDELAEDIKMNGLNHNLVVRKLDNGKYELISGERRYTALTRLVEQGNEIFALVPCKVIEANDIDSEIILIQANAQTRELTEIEKLEQVKRLTELYKTKKKNGEKVPGKIREIIANDLKLSPTQVGRYERINKNLIPELKEILENGNLTIANASEFSSLSEDNQKVILEIINNKVEISKEEATELKVKLKKLEQEKADELKRLENEKLVEIRRIENEKDEALRSKKLISDEVLRLKSELDKSENKSEEEIKELENQLREELKKDLDNKYLSEIENIKNEANSNKEEKERYRKELEEMKAKSKENKDKSDEFKENYKLVADLKSVYQGLVSILKQHRKMKDNKIVITDDILEQLDKTMMATSILRTLKDEIR</sequence>
<evidence type="ECO:0000313" key="4">
    <source>
        <dbReference type="Proteomes" id="UP000596929"/>
    </source>
</evidence>
<dbReference type="Proteomes" id="UP000596929">
    <property type="component" value="Unassembled WGS sequence"/>
</dbReference>
<accession>A0ABR7DHR6</accession>
<dbReference type="EMBL" id="JACOOO010000040">
    <property type="protein sequence ID" value="MBC5630522.1"/>
    <property type="molecule type" value="Genomic_DNA"/>
</dbReference>
<dbReference type="InterPro" id="IPR003115">
    <property type="entry name" value="ParB_N"/>
</dbReference>
<protein>
    <submittedName>
        <fullName evidence="3">ParB N-terminal domain-containing protein</fullName>
    </submittedName>
</protein>
<dbReference type="SMART" id="SM00470">
    <property type="entry name" value="ParB"/>
    <property type="match status" value="1"/>
</dbReference>